<dbReference type="OrthoDB" id="2449121at2759"/>
<dbReference type="PANTHER" id="PTHR35871">
    <property type="entry name" value="EXPRESSED PROTEIN"/>
    <property type="match status" value="1"/>
</dbReference>
<dbReference type="PANTHER" id="PTHR35871:SF1">
    <property type="entry name" value="CXC1-LIKE CYSTEINE CLUSTER ASSOCIATED WITH KDZ TRANSPOSASES DOMAIN-CONTAINING PROTEIN"/>
    <property type="match status" value="1"/>
</dbReference>
<proteinExistence type="predicted"/>
<evidence type="ECO:0000313" key="2">
    <source>
        <dbReference type="EMBL" id="KIN95857.1"/>
    </source>
</evidence>
<accession>A0A0C3IFT1</accession>
<organism evidence="2 3">
    <name type="scientific">Pisolithus tinctorius Marx 270</name>
    <dbReference type="NCBI Taxonomy" id="870435"/>
    <lineage>
        <taxon>Eukaryota</taxon>
        <taxon>Fungi</taxon>
        <taxon>Dikarya</taxon>
        <taxon>Basidiomycota</taxon>
        <taxon>Agaricomycotina</taxon>
        <taxon>Agaricomycetes</taxon>
        <taxon>Agaricomycetidae</taxon>
        <taxon>Boletales</taxon>
        <taxon>Sclerodermatineae</taxon>
        <taxon>Pisolithaceae</taxon>
        <taxon>Pisolithus</taxon>
    </lineage>
</organism>
<feature type="region of interest" description="Disordered" evidence="1">
    <location>
        <begin position="173"/>
        <end position="201"/>
    </location>
</feature>
<protein>
    <recommendedName>
        <fullName evidence="4">DDE-1 domain-containing protein</fullName>
    </recommendedName>
</protein>
<reference evidence="3" key="2">
    <citation type="submission" date="2015-01" db="EMBL/GenBank/DDBJ databases">
        <title>Evolutionary Origins and Diversification of the Mycorrhizal Mutualists.</title>
        <authorList>
            <consortium name="DOE Joint Genome Institute"/>
            <consortium name="Mycorrhizal Genomics Consortium"/>
            <person name="Kohler A."/>
            <person name="Kuo A."/>
            <person name="Nagy L.G."/>
            <person name="Floudas D."/>
            <person name="Copeland A."/>
            <person name="Barry K.W."/>
            <person name="Cichocki N."/>
            <person name="Veneault-Fourrey C."/>
            <person name="LaButti K."/>
            <person name="Lindquist E.A."/>
            <person name="Lipzen A."/>
            <person name="Lundell T."/>
            <person name="Morin E."/>
            <person name="Murat C."/>
            <person name="Riley R."/>
            <person name="Ohm R."/>
            <person name="Sun H."/>
            <person name="Tunlid A."/>
            <person name="Henrissat B."/>
            <person name="Grigoriev I.V."/>
            <person name="Hibbett D.S."/>
            <person name="Martin F."/>
        </authorList>
    </citation>
    <scope>NUCLEOTIDE SEQUENCE [LARGE SCALE GENOMIC DNA]</scope>
    <source>
        <strain evidence="3">Marx 270</strain>
    </source>
</reference>
<keyword evidence="3" id="KW-1185">Reference proteome</keyword>
<dbReference type="STRING" id="870435.A0A0C3IFT1"/>
<evidence type="ECO:0000256" key="1">
    <source>
        <dbReference type="SAM" id="MobiDB-lite"/>
    </source>
</evidence>
<evidence type="ECO:0008006" key="4">
    <source>
        <dbReference type="Google" id="ProtNLM"/>
    </source>
</evidence>
<reference evidence="2 3" key="1">
    <citation type="submission" date="2014-04" db="EMBL/GenBank/DDBJ databases">
        <authorList>
            <consortium name="DOE Joint Genome Institute"/>
            <person name="Kuo A."/>
            <person name="Kohler A."/>
            <person name="Costa M.D."/>
            <person name="Nagy L.G."/>
            <person name="Floudas D."/>
            <person name="Copeland A."/>
            <person name="Barry K.W."/>
            <person name="Cichocki N."/>
            <person name="Veneault-Fourrey C."/>
            <person name="LaButti K."/>
            <person name="Lindquist E.A."/>
            <person name="Lipzen A."/>
            <person name="Lundell T."/>
            <person name="Morin E."/>
            <person name="Murat C."/>
            <person name="Sun H."/>
            <person name="Tunlid A."/>
            <person name="Henrissat B."/>
            <person name="Grigoriev I.V."/>
            <person name="Hibbett D.S."/>
            <person name="Martin F."/>
            <person name="Nordberg H.P."/>
            <person name="Cantor M.N."/>
            <person name="Hua S.X."/>
        </authorList>
    </citation>
    <scope>NUCLEOTIDE SEQUENCE [LARGE SCALE GENOMIC DNA]</scope>
    <source>
        <strain evidence="2 3">Marx 270</strain>
    </source>
</reference>
<dbReference type="EMBL" id="KN832059">
    <property type="protein sequence ID" value="KIN95857.1"/>
    <property type="molecule type" value="Genomic_DNA"/>
</dbReference>
<dbReference type="Proteomes" id="UP000054217">
    <property type="component" value="Unassembled WGS sequence"/>
</dbReference>
<name>A0A0C3IFT1_PISTI</name>
<sequence>MIIPSLGIVLARPLCEWTPQHWLLKLGWQQTRLQKGVYMDGHECDDHHMVHFEGSELLHVDPQLAPGKWKVIAIFHDEWHIIHVSGFINVEYGWLVHCDEPGNIVADAQEIIYPGANGDAWWNTEQLLKQVKHAIQIFKAAHPHCIALFIFDQSSAHASLPPDALKAFEMNKSNGGKQQKQHDTVIPDTNPTVEHHGKPQKMCLPNGQPKVKCSPICPWENEDCCMACLLSKQDDFTDQPSRLKALIKDAGHECIFLPKFHCELNPIEMASIFYNTFEEAKQCAVQQLDACPTEVIHRFINCSWQFMSAYRMGLTGKAAEWAVKKQKGNCQVSHSAMMSIEAVLHVAS</sequence>
<dbReference type="InParanoid" id="A0A0C3IFT1"/>
<dbReference type="AlphaFoldDB" id="A0A0C3IFT1"/>
<dbReference type="HOGENOM" id="CLU_005726_3_0_1"/>
<evidence type="ECO:0000313" key="3">
    <source>
        <dbReference type="Proteomes" id="UP000054217"/>
    </source>
</evidence>
<gene>
    <name evidence="2" type="ORF">M404DRAFT_17005</name>
</gene>